<dbReference type="InterPro" id="IPR041684">
    <property type="entry name" value="Znf-PHD-like"/>
</dbReference>
<dbReference type="GO" id="GO:0005524">
    <property type="term" value="F:ATP binding"/>
    <property type="evidence" value="ECO:0007669"/>
    <property type="project" value="UniProtKB-KW"/>
</dbReference>
<dbReference type="Pfam" id="PF18585">
    <property type="entry name" value="zf-CCCH_6"/>
    <property type="match status" value="1"/>
</dbReference>
<dbReference type="Proteomes" id="UP001150941">
    <property type="component" value="Unassembled WGS sequence"/>
</dbReference>
<dbReference type="Pfam" id="PF00271">
    <property type="entry name" value="Helicase_C"/>
    <property type="match status" value="1"/>
</dbReference>
<dbReference type="GO" id="GO:0140658">
    <property type="term" value="F:ATP-dependent chromatin remodeler activity"/>
    <property type="evidence" value="ECO:0007669"/>
    <property type="project" value="TreeGrafter"/>
</dbReference>
<evidence type="ECO:0000256" key="1">
    <source>
        <dbReference type="ARBA" id="ARBA00004123"/>
    </source>
</evidence>
<feature type="region of interest" description="Disordered" evidence="10">
    <location>
        <begin position="1218"/>
        <end position="1286"/>
    </location>
</feature>
<dbReference type="GO" id="GO:0016887">
    <property type="term" value="F:ATP hydrolysis activity"/>
    <property type="evidence" value="ECO:0007669"/>
    <property type="project" value="TreeGrafter"/>
</dbReference>
<dbReference type="GO" id="GO:0003682">
    <property type="term" value="F:chromatin binding"/>
    <property type="evidence" value="ECO:0007669"/>
    <property type="project" value="TreeGrafter"/>
</dbReference>
<feature type="region of interest" description="Disordered" evidence="10">
    <location>
        <begin position="190"/>
        <end position="254"/>
    </location>
</feature>
<feature type="compositionally biased region" description="Basic and acidic residues" evidence="10">
    <location>
        <begin position="45"/>
        <end position="63"/>
    </location>
</feature>
<proteinExistence type="predicted"/>
<keyword evidence="5" id="KW-0863">Zinc-finger</keyword>
<dbReference type="SUPFAM" id="SSF57903">
    <property type="entry name" value="FYVE/PHD zinc finger"/>
    <property type="match status" value="1"/>
</dbReference>
<dbReference type="InterPro" id="IPR001650">
    <property type="entry name" value="Helicase_C-like"/>
</dbReference>
<dbReference type="CDD" id="cd18793">
    <property type="entry name" value="SF2_C_SNF"/>
    <property type="match status" value="1"/>
</dbReference>
<dbReference type="Pfam" id="PF23615">
    <property type="entry name" value="Chromo_MIT1"/>
    <property type="match status" value="1"/>
</dbReference>
<dbReference type="Gene3D" id="3.40.50.10810">
    <property type="entry name" value="Tandem AAA-ATPase domain"/>
    <property type="match status" value="1"/>
</dbReference>
<feature type="compositionally biased region" description="Basic and acidic residues" evidence="10">
    <location>
        <begin position="14"/>
        <end position="24"/>
    </location>
</feature>
<evidence type="ECO:0000256" key="2">
    <source>
        <dbReference type="ARBA" id="ARBA00011353"/>
    </source>
</evidence>
<keyword evidence="11" id="KW-0472">Membrane</keyword>
<dbReference type="SUPFAM" id="SSF54160">
    <property type="entry name" value="Chromo domain-like"/>
    <property type="match status" value="1"/>
</dbReference>
<dbReference type="GO" id="GO:0008270">
    <property type="term" value="F:zinc ion binding"/>
    <property type="evidence" value="ECO:0007669"/>
    <property type="project" value="UniProtKB-KW"/>
</dbReference>
<evidence type="ECO:0000256" key="6">
    <source>
        <dbReference type="ARBA" id="ARBA00022801"/>
    </source>
</evidence>
<dbReference type="GO" id="GO:0003677">
    <property type="term" value="F:DNA binding"/>
    <property type="evidence" value="ECO:0007669"/>
    <property type="project" value="TreeGrafter"/>
</dbReference>
<dbReference type="GeneID" id="83206746"/>
<dbReference type="Pfam" id="PF15446">
    <property type="entry name" value="zf-PHD-like"/>
    <property type="match status" value="1"/>
</dbReference>
<feature type="compositionally biased region" description="Acidic residues" evidence="10">
    <location>
        <begin position="233"/>
        <end position="242"/>
    </location>
</feature>
<feature type="domain" description="Helicase ATP-binding" evidence="12">
    <location>
        <begin position="649"/>
        <end position="820"/>
    </location>
</feature>
<dbReference type="RefSeq" id="XP_058326010.1">
    <property type="nucleotide sequence ID" value="XM_058479442.1"/>
</dbReference>
<dbReference type="EMBL" id="JAPQKS010000008">
    <property type="protein sequence ID" value="KAJ5217139.1"/>
    <property type="molecule type" value="Genomic_DNA"/>
</dbReference>
<evidence type="ECO:0000259" key="13">
    <source>
        <dbReference type="PROSITE" id="PS51194"/>
    </source>
</evidence>
<feature type="compositionally biased region" description="Basic and acidic residues" evidence="10">
    <location>
        <begin position="1263"/>
        <end position="1277"/>
    </location>
</feature>
<reference evidence="14" key="2">
    <citation type="journal article" date="2023" name="IMA Fungus">
        <title>Comparative genomic study of the Penicillium genus elucidates a diverse pangenome and 15 lateral gene transfer events.</title>
        <authorList>
            <person name="Petersen C."/>
            <person name="Sorensen T."/>
            <person name="Nielsen M.R."/>
            <person name="Sondergaard T.E."/>
            <person name="Sorensen J.L."/>
            <person name="Fitzpatrick D.A."/>
            <person name="Frisvad J.C."/>
            <person name="Nielsen K.L."/>
        </authorList>
    </citation>
    <scope>NUCLEOTIDE SEQUENCE</scope>
    <source>
        <strain evidence="14">IBT 19713</strain>
    </source>
</reference>
<feature type="compositionally biased region" description="Acidic residues" evidence="10">
    <location>
        <begin position="1239"/>
        <end position="1248"/>
    </location>
</feature>
<name>A0A9W9NC76_9EURO</name>
<dbReference type="InterPro" id="IPR014001">
    <property type="entry name" value="Helicase_ATP-bd"/>
</dbReference>
<sequence length="1514" mass="171853">MSSSDDSDSPEVDFPDRAKDHIYHDPLNLSGSDANLEETQSDSKPSTDSKDTSQPRFEDKSIDSRRALSSIQVVVPTPRNLNDYRPLAGHSIVRHVLRLESDDNDLTTYSILHRSGEQQIQQIPTPIMAMKARQADVNPAAKLQLDTLSSLKSQRALVTKPTKMKNLVMNWVALVIVTAVIAAAGVCAKGKSRGNTRPALPSSGDESSSSHGIGRRRSSRNRQGIRKRFRERDEDDLSEAESEGPKKPKYTGAKESFRRIPWDDDFRQRHLALCITCGLYGDDTVKGELVFCQGCSFSYHQSCLGPRTTRDHLVTKISEGDFILQCRFCLGMSHSKYDISPHTGKCSGCKELNSMSEPLRPRLSSKEEQHLRMENGGVDPVTRIHPHKVNSLENVMFRCTSCDRGFHADHLPPVQGVDPSDRYDHYSKHWRCHECEVAPGSVEKLVAWRPVDPTHEVGDGIGAAQLIPGDQKEYLVKWKDKSYFRVTWMPGDWVWGITKTAMRRAFYKTPNANKPIFKTEDAFPEDYLRVDIVFDVTYIRDGLTDEQKKDIDMVKEAFVKYQGLNYEDSVREEPPSRSDTERWADFKAAFEDFVRRDSIDNPDQYVLSRHLSRVRLLDFEQNLELHRQSALLVHGELMAYQLEGVNWLYYKFLQQQNCILADDMGLGKTIQVIGLLATLLEKHACWPFLIVAPNATVANWRREIKTWAPAIRVVTYFGSSYARKLAKDYEMFPDDTRNLRCHVVIASYESMVDDESRRVIGRIRWAGLVVDEGQRLKNDQSQLYTRLCRLHVGFKVLLTGTPLQNNIRELFNLVQFLDPERDAVELEAQYGQHGQLTSEEIRTLHEMIRPFFLRRTKAQVLPFLPPMAQIIVPLSMSLVQKKLYKTILEKNPQLLKAIMKSQTSGLAKKDRGNLNNILMQLRKCLCHPFVFSREIEEAQHDPQVALQRLIEASGKFQLLNLMIPKLRERGHRVLIFSQFLENLDIVEDFLTGIGIEYCRLDGKLTARQKQQQIDDFNAPNSPYTAFLLSTRSGGVGINLATADTVIIMDPDFNPKQDMQALSRAHRIGQKNTVLVFQLTTKGTVEEKIMEKGKKKLALDHVLIERMENDEDEEDLESVLRHGAQALFTDDDSADIRYDAESIDKLLDRSQIEKDTTASTSNDNAEQPQFAFARIWQNDRGTLEEVVETEEKPIDSKFWEEILDKREMEAMEDLNRKAEGLGRGKRKRATTFYGTKAEDPMDDDGESPEEPTPVKPTRGKGKGRNVDSDCEFEAKDDAASSSGEDDSTYFDLEDLAVRSGSRKKRRPFVRGTVPPTSSNDMMDLGGDGTMDIERPSCPACSHVHAPGACPLKLAGTESCPLCGIAHYGGRRVCPHLQSRVQIKRMQQALKNSTESPELIRMARKYLTSIINSWAAVERAKANKTEQLPTSSANLERFSYSNKPMNQENTNPIPLPAPTKPQSHSPSLPQESARFRPPRTDQPWPFERPENIQNRWQQQHETAPSGQVTSAYVDLT</sequence>
<keyword evidence="11" id="KW-0812">Transmembrane</keyword>
<evidence type="ECO:0000313" key="14">
    <source>
        <dbReference type="EMBL" id="KAJ5217139.1"/>
    </source>
</evidence>
<dbReference type="PANTHER" id="PTHR45623:SF17">
    <property type="entry name" value="CHROMODOMAIN-HELICASE-DNA-BINDING PROTEIN 3-RELATED"/>
    <property type="match status" value="1"/>
</dbReference>
<accession>A0A9W9NC76</accession>
<dbReference type="PROSITE" id="PS51192">
    <property type="entry name" value="HELICASE_ATP_BIND_1"/>
    <property type="match status" value="1"/>
</dbReference>
<evidence type="ECO:0000259" key="12">
    <source>
        <dbReference type="PROSITE" id="PS51192"/>
    </source>
</evidence>
<feature type="region of interest" description="Disordered" evidence="10">
    <location>
        <begin position="1"/>
        <end position="63"/>
    </location>
</feature>
<dbReference type="Gene3D" id="3.30.40.10">
    <property type="entry name" value="Zinc/RING finger domain, C3HC4 (zinc finger)"/>
    <property type="match status" value="1"/>
</dbReference>
<dbReference type="SMART" id="SM00487">
    <property type="entry name" value="DEXDc"/>
    <property type="match status" value="1"/>
</dbReference>
<dbReference type="InterPro" id="IPR027417">
    <property type="entry name" value="P-loop_NTPase"/>
</dbReference>
<dbReference type="SMART" id="SM00249">
    <property type="entry name" value="PHD"/>
    <property type="match status" value="2"/>
</dbReference>
<feature type="compositionally biased region" description="Polar residues" evidence="10">
    <location>
        <begin position="1440"/>
        <end position="1450"/>
    </location>
</feature>
<keyword evidence="3" id="KW-0479">Metal-binding</keyword>
<protein>
    <recommendedName>
        <fullName evidence="16">Chromatin remodeling complex subunit</fullName>
    </recommendedName>
</protein>
<dbReference type="InterPro" id="IPR056616">
    <property type="entry name" value="Chromo_MIT1"/>
</dbReference>
<dbReference type="PROSITE" id="PS51194">
    <property type="entry name" value="HELICASE_CTER"/>
    <property type="match status" value="1"/>
</dbReference>
<dbReference type="InterPro" id="IPR001965">
    <property type="entry name" value="Znf_PHD"/>
</dbReference>
<feature type="compositionally biased region" description="Acidic residues" evidence="10">
    <location>
        <begin position="1"/>
        <end position="13"/>
    </location>
</feature>
<dbReference type="InterPro" id="IPR038718">
    <property type="entry name" value="SNF2-like_sf"/>
</dbReference>
<evidence type="ECO:0000313" key="15">
    <source>
        <dbReference type="Proteomes" id="UP001150941"/>
    </source>
</evidence>
<dbReference type="InterPro" id="IPR013083">
    <property type="entry name" value="Znf_RING/FYVE/PHD"/>
</dbReference>
<feature type="compositionally biased region" description="Polar residues" evidence="10">
    <location>
        <begin position="1458"/>
        <end position="1468"/>
    </location>
</feature>
<comment type="subunit">
    <text evidence="2">Component of the NuA4 histone acetyltransferase complex.</text>
</comment>
<feature type="compositionally biased region" description="Polar residues" evidence="10">
    <location>
        <begin position="1489"/>
        <end position="1508"/>
    </location>
</feature>
<keyword evidence="4" id="KW-0547">Nucleotide-binding</keyword>
<feature type="domain" description="Helicase C-terminal" evidence="13">
    <location>
        <begin position="958"/>
        <end position="1110"/>
    </location>
</feature>
<feature type="compositionally biased region" description="Basic residues" evidence="10">
    <location>
        <begin position="213"/>
        <end position="229"/>
    </location>
</feature>
<gene>
    <name evidence="14" type="ORF">N7468_010147</name>
</gene>
<dbReference type="SMART" id="SM00490">
    <property type="entry name" value="HELICc"/>
    <property type="match status" value="1"/>
</dbReference>
<dbReference type="PANTHER" id="PTHR45623">
    <property type="entry name" value="CHROMODOMAIN-HELICASE-DNA-BINDING PROTEIN 3-RELATED-RELATED"/>
    <property type="match status" value="1"/>
</dbReference>
<keyword evidence="9" id="KW-0539">Nucleus</keyword>
<evidence type="ECO:0000256" key="4">
    <source>
        <dbReference type="ARBA" id="ARBA00022741"/>
    </source>
</evidence>
<dbReference type="InterPro" id="IPR011011">
    <property type="entry name" value="Znf_FYVE_PHD"/>
</dbReference>
<dbReference type="GO" id="GO:0000785">
    <property type="term" value="C:chromatin"/>
    <property type="evidence" value="ECO:0007669"/>
    <property type="project" value="TreeGrafter"/>
</dbReference>
<dbReference type="Pfam" id="PF00176">
    <property type="entry name" value="SNF2-rel_dom"/>
    <property type="match status" value="1"/>
</dbReference>
<dbReference type="InterPro" id="IPR040934">
    <property type="entry name" value="Znf-CCCH_6"/>
</dbReference>
<reference evidence="14" key="1">
    <citation type="submission" date="2022-11" db="EMBL/GenBank/DDBJ databases">
        <authorList>
            <person name="Petersen C."/>
        </authorList>
    </citation>
    <scope>NUCLEOTIDE SEQUENCE</scope>
    <source>
        <strain evidence="14">IBT 19713</strain>
    </source>
</reference>
<feature type="transmembrane region" description="Helical" evidence="11">
    <location>
        <begin position="167"/>
        <end position="186"/>
    </location>
</feature>
<keyword evidence="15" id="KW-1185">Reference proteome</keyword>
<dbReference type="InterPro" id="IPR016197">
    <property type="entry name" value="Chromo-like_dom_sf"/>
</dbReference>
<keyword evidence="6" id="KW-0378">Hydrolase</keyword>
<organism evidence="14 15">
    <name type="scientific">Penicillium chermesinum</name>
    <dbReference type="NCBI Taxonomy" id="63820"/>
    <lineage>
        <taxon>Eukaryota</taxon>
        <taxon>Fungi</taxon>
        <taxon>Dikarya</taxon>
        <taxon>Ascomycota</taxon>
        <taxon>Pezizomycotina</taxon>
        <taxon>Eurotiomycetes</taxon>
        <taxon>Eurotiomycetidae</taxon>
        <taxon>Eurotiales</taxon>
        <taxon>Aspergillaceae</taxon>
        <taxon>Penicillium</taxon>
    </lineage>
</organism>
<dbReference type="InterPro" id="IPR000330">
    <property type="entry name" value="SNF2_N"/>
</dbReference>
<keyword evidence="8" id="KW-0067">ATP-binding</keyword>
<feature type="compositionally biased region" description="Low complexity" evidence="10">
    <location>
        <begin position="202"/>
        <end position="212"/>
    </location>
</feature>
<evidence type="ECO:0000256" key="3">
    <source>
        <dbReference type="ARBA" id="ARBA00022723"/>
    </source>
</evidence>
<evidence type="ECO:0000256" key="7">
    <source>
        <dbReference type="ARBA" id="ARBA00022833"/>
    </source>
</evidence>
<evidence type="ECO:0000256" key="5">
    <source>
        <dbReference type="ARBA" id="ARBA00022771"/>
    </source>
</evidence>
<evidence type="ECO:0000256" key="8">
    <source>
        <dbReference type="ARBA" id="ARBA00022840"/>
    </source>
</evidence>
<dbReference type="GO" id="GO:0042393">
    <property type="term" value="F:histone binding"/>
    <property type="evidence" value="ECO:0007669"/>
    <property type="project" value="TreeGrafter"/>
</dbReference>
<dbReference type="GO" id="GO:0005634">
    <property type="term" value="C:nucleus"/>
    <property type="evidence" value="ECO:0007669"/>
    <property type="project" value="UniProtKB-SubCell"/>
</dbReference>
<feature type="region of interest" description="Disordered" evidence="10">
    <location>
        <begin position="1440"/>
        <end position="1514"/>
    </location>
</feature>
<evidence type="ECO:0000256" key="11">
    <source>
        <dbReference type="SAM" id="Phobius"/>
    </source>
</evidence>
<dbReference type="Gene3D" id="3.40.50.300">
    <property type="entry name" value="P-loop containing nucleotide triphosphate hydrolases"/>
    <property type="match status" value="1"/>
</dbReference>
<comment type="subcellular location">
    <subcellularLocation>
        <location evidence="1">Nucleus</location>
    </subcellularLocation>
</comment>
<evidence type="ECO:0000256" key="9">
    <source>
        <dbReference type="ARBA" id="ARBA00023242"/>
    </source>
</evidence>
<evidence type="ECO:0008006" key="16">
    <source>
        <dbReference type="Google" id="ProtNLM"/>
    </source>
</evidence>
<dbReference type="OrthoDB" id="5857104at2759"/>
<evidence type="ECO:0000256" key="10">
    <source>
        <dbReference type="SAM" id="MobiDB-lite"/>
    </source>
</evidence>
<comment type="caution">
    <text evidence="14">The sequence shown here is derived from an EMBL/GenBank/DDBJ whole genome shotgun (WGS) entry which is preliminary data.</text>
</comment>
<dbReference type="CDD" id="cd15489">
    <property type="entry name" value="PHD_SF"/>
    <property type="match status" value="2"/>
</dbReference>
<dbReference type="SUPFAM" id="SSF52540">
    <property type="entry name" value="P-loop containing nucleoside triphosphate hydrolases"/>
    <property type="match status" value="2"/>
</dbReference>
<keyword evidence="11" id="KW-1133">Transmembrane helix</keyword>
<keyword evidence="7" id="KW-0862">Zinc</keyword>
<feature type="region of interest" description="Disordered" evidence="10">
    <location>
        <begin position="1299"/>
        <end position="1322"/>
    </location>
</feature>
<dbReference type="CDD" id="cd17919">
    <property type="entry name" value="DEXHc_Snf"/>
    <property type="match status" value="1"/>
</dbReference>
<dbReference type="InterPro" id="IPR049730">
    <property type="entry name" value="SNF2/RAD54-like_C"/>
</dbReference>